<gene>
    <name evidence="2" type="ORF">NCTC10571_01651</name>
</gene>
<reference evidence="2 3" key="1">
    <citation type="submission" date="2018-06" db="EMBL/GenBank/DDBJ databases">
        <authorList>
            <consortium name="Pathogen Informatics"/>
            <person name="Doyle S."/>
        </authorList>
    </citation>
    <scope>NUCLEOTIDE SEQUENCE [LARGE SCALE GENOMIC DNA]</scope>
    <source>
        <strain evidence="2 3">NCTC10571</strain>
    </source>
</reference>
<evidence type="ECO:0000313" key="3">
    <source>
        <dbReference type="Proteomes" id="UP000255234"/>
    </source>
</evidence>
<dbReference type="RefSeq" id="WP_008538016.1">
    <property type="nucleotide sequence ID" value="NZ_UGPP01000001.1"/>
</dbReference>
<evidence type="ECO:0000256" key="1">
    <source>
        <dbReference type="SAM" id="Coils"/>
    </source>
</evidence>
<accession>A0A378NUJ2</accession>
<feature type="coiled-coil region" evidence="1">
    <location>
        <begin position="55"/>
        <end position="82"/>
    </location>
</feature>
<dbReference type="GeneID" id="62778531"/>
<dbReference type="AlphaFoldDB" id="A0A378NUJ2"/>
<dbReference type="EMBL" id="UGPP01000001">
    <property type="protein sequence ID" value="STY71495.1"/>
    <property type="molecule type" value="Genomic_DNA"/>
</dbReference>
<evidence type="ECO:0008006" key="4">
    <source>
        <dbReference type="Google" id="ProtNLM"/>
    </source>
</evidence>
<name>A0A378NUJ2_9FIRM</name>
<evidence type="ECO:0000313" key="2">
    <source>
        <dbReference type="EMBL" id="STY71495.1"/>
    </source>
</evidence>
<sequence>MTKIDEAKEYLQQVYKAKQVCLRCNADLEELRATSIMLIPSYKERTGFSNIKHDTSDFISKLEQQEEEMERLKLEWLNKRIEIKSFLNNINMSENIKNVLILRYVSLRKWEEIACSINCSFRWVHTLHSQGLSIVAKKIKN</sequence>
<dbReference type="Proteomes" id="UP000255234">
    <property type="component" value="Unassembled WGS sequence"/>
</dbReference>
<dbReference type="InterPro" id="IPR013324">
    <property type="entry name" value="RNA_pol_sigma_r3/r4-like"/>
</dbReference>
<keyword evidence="1" id="KW-0175">Coiled coil</keyword>
<proteinExistence type="predicted"/>
<organism evidence="2 3">
    <name type="scientific">Megamonas hypermegale</name>
    <dbReference type="NCBI Taxonomy" id="158847"/>
    <lineage>
        <taxon>Bacteria</taxon>
        <taxon>Bacillati</taxon>
        <taxon>Bacillota</taxon>
        <taxon>Negativicutes</taxon>
        <taxon>Selenomonadales</taxon>
        <taxon>Selenomonadaceae</taxon>
        <taxon>Megamonas</taxon>
    </lineage>
</organism>
<dbReference type="SUPFAM" id="SSF88659">
    <property type="entry name" value="Sigma3 and sigma4 domains of RNA polymerase sigma factors"/>
    <property type="match status" value="1"/>
</dbReference>
<protein>
    <recommendedName>
        <fullName evidence="4">RNA polymerase sigma factor, sigma-70 family</fullName>
    </recommendedName>
</protein>